<dbReference type="InterPro" id="IPR036514">
    <property type="entry name" value="SGNH_hydro_sf"/>
</dbReference>
<reference evidence="2 3" key="1">
    <citation type="submission" date="2020-12" db="EMBL/GenBank/DDBJ databases">
        <title>Metabolic potential, ecology and presence of endohyphal bacteria is reflected in genomic diversity of Mucoromycotina.</title>
        <authorList>
            <person name="Muszewska A."/>
            <person name="Okrasinska A."/>
            <person name="Steczkiewicz K."/>
            <person name="Drgas O."/>
            <person name="Orlowska M."/>
            <person name="Perlinska-Lenart U."/>
            <person name="Aleksandrzak-Piekarczyk T."/>
            <person name="Szatraj K."/>
            <person name="Zielenkiewicz U."/>
            <person name="Pilsyk S."/>
            <person name="Malc E."/>
            <person name="Mieczkowski P."/>
            <person name="Kruszewska J.S."/>
            <person name="Biernat P."/>
            <person name="Pawlowska J."/>
        </authorList>
    </citation>
    <scope>NUCLEOTIDE SEQUENCE [LARGE SCALE GENOMIC DNA]</scope>
    <source>
        <strain evidence="2 3">CBS 142.35</strain>
    </source>
</reference>
<proteinExistence type="predicted"/>
<dbReference type="Proteomes" id="UP000646827">
    <property type="component" value="Unassembled WGS sequence"/>
</dbReference>
<evidence type="ECO:0000313" key="2">
    <source>
        <dbReference type="EMBL" id="KAG2222928.1"/>
    </source>
</evidence>
<evidence type="ECO:0000256" key="1">
    <source>
        <dbReference type="SAM" id="SignalP"/>
    </source>
</evidence>
<comment type="caution">
    <text evidence="2">The sequence shown here is derived from an EMBL/GenBank/DDBJ whole genome shotgun (WGS) entry which is preliminary data.</text>
</comment>
<feature type="signal peptide" evidence="1">
    <location>
        <begin position="1"/>
        <end position="24"/>
    </location>
</feature>
<dbReference type="AlphaFoldDB" id="A0A8H7S7L0"/>
<keyword evidence="3" id="KW-1185">Reference proteome</keyword>
<dbReference type="GO" id="GO:0016788">
    <property type="term" value="F:hydrolase activity, acting on ester bonds"/>
    <property type="evidence" value="ECO:0007669"/>
    <property type="project" value="InterPro"/>
</dbReference>
<dbReference type="EMBL" id="JAEPRB010000071">
    <property type="protein sequence ID" value="KAG2222928.1"/>
    <property type="molecule type" value="Genomic_DNA"/>
</dbReference>
<dbReference type="SUPFAM" id="SSF52266">
    <property type="entry name" value="SGNH hydrolase"/>
    <property type="match status" value="1"/>
</dbReference>
<name>A0A8H7S7L0_9FUNG</name>
<sequence length="303" mass="34365">MKFTSGFHGFAVAMILSSATTSTASVIGGGLPNLIKIFTGEKEFCWDSTDMVFAFGDSYTNLMGPAGSVWTWNDFKSGKDSTLNGAIQPNGTTAHGPNWIQYLTNCYEGLPQKCHPQLFDVAYGGATVDSSLVAPAYDHIKDLDQQINQWKDYIDPMVKWETDSTLTMLWFGINDVTRAIKTTDDNLKLGILFNKILDVYFQHLDTLHKEQDMRFFLINNVPPMDRSPGGRDDAKRLRPLIKAYNDLLLGRIAKFSTLNPDVTLVHFDAHRYFDYYLNHYKQFGFKDIENYCDKDTCELPKSQ</sequence>
<organism evidence="2 3">
    <name type="scientific">Circinella minor</name>
    <dbReference type="NCBI Taxonomy" id="1195481"/>
    <lineage>
        <taxon>Eukaryota</taxon>
        <taxon>Fungi</taxon>
        <taxon>Fungi incertae sedis</taxon>
        <taxon>Mucoromycota</taxon>
        <taxon>Mucoromycotina</taxon>
        <taxon>Mucoromycetes</taxon>
        <taxon>Mucorales</taxon>
        <taxon>Lichtheimiaceae</taxon>
        <taxon>Circinella</taxon>
    </lineage>
</organism>
<dbReference type="Pfam" id="PF00657">
    <property type="entry name" value="Lipase_GDSL"/>
    <property type="match status" value="1"/>
</dbReference>
<dbReference type="OrthoDB" id="1600564at2759"/>
<keyword evidence="1" id="KW-0732">Signal</keyword>
<accession>A0A8H7S7L0</accession>
<feature type="chain" id="PRO_5034981777" evidence="1">
    <location>
        <begin position="25"/>
        <end position="303"/>
    </location>
</feature>
<dbReference type="Gene3D" id="3.40.50.1110">
    <property type="entry name" value="SGNH hydrolase"/>
    <property type="match status" value="1"/>
</dbReference>
<evidence type="ECO:0000313" key="3">
    <source>
        <dbReference type="Proteomes" id="UP000646827"/>
    </source>
</evidence>
<dbReference type="InterPro" id="IPR001087">
    <property type="entry name" value="GDSL"/>
</dbReference>
<protein>
    <submittedName>
        <fullName evidence="2">Uncharacterized protein</fullName>
    </submittedName>
</protein>
<gene>
    <name evidence="2" type="ORF">INT45_012906</name>
</gene>